<evidence type="ECO:0000313" key="2">
    <source>
        <dbReference type="Proteomes" id="UP000620596"/>
    </source>
</evidence>
<dbReference type="AlphaFoldDB" id="A0A916SEK1"/>
<dbReference type="Gene3D" id="1.10.720.30">
    <property type="entry name" value="SAP domain"/>
    <property type="match status" value="1"/>
</dbReference>
<evidence type="ECO:0008006" key="3">
    <source>
        <dbReference type="Google" id="ProtNLM"/>
    </source>
</evidence>
<keyword evidence="2" id="KW-1185">Reference proteome</keyword>
<sequence length="88" mass="10080">MTEQPGNPLHGVTLEAMVTALSDHYGWEELGQRIAIRCFTFEPSVPSSLKFLRKTPWAREKVEGLYLFMLREQRRAAPTVHNFPPPKA</sequence>
<organism evidence="1 2">
    <name type="scientific">Polaromonas eurypsychrophila</name>
    <dbReference type="NCBI Taxonomy" id="1614635"/>
    <lineage>
        <taxon>Bacteria</taxon>
        <taxon>Pseudomonadati</taxon>
        <taxon>Pseudomonadota</taxon>
        <taxon>Betaproteobacteria</taxon>
        <taxon>Burkholderiales</taxon>
        <taxon>Comamonadaceae</taxon>
        <taxon>Polaromonas</taxon>
    </lineage>
</organism>
<reference evidence="1" key="2">
    <citation type="submission" date="2020-09" db="EMBL/GenBank/DDBJ databases">
        <authorList>
            <person name="Sun Q."/>
            <person name="Zhou Y."/>
        </authorList>
    </citation>
    <scope>NUCLEOTIDE SEQUENCE</scope>
    <source>
        <strain evidence="1">CGMCC 1.15322</strain>
    </source>
</reference>
<dbReference type="InterPro" id="IPR018668">
    <property type="entry name" value="DNA-binding_VF530-like"/>
</dbReference>
<evidence type="ECO:0000313" key="1">
    <source>
        <dbReference type="EMBL" id="GGA96133.1"/>
    </source>
</evidence>
<dbReference type="RefSeq" id="WP_188707898.1">
    <property type="nucleotide sequence ID" value="NZ_BMIG01000005.1"/>
</dbReference>
<dbReference type="Proteomes" id="UP000620596">
    <property type="component" value="Unassembled WGS sequence"/>
</dbReference>
<gene>
    <name evidence="1" type="ORF">GCM10011496_16540</name>
</gene>
<name>A0A916SEK1_9BURK</name>
<dbReference type="EMBL" id="BMIG01000005">
    <property type="protein sequence ID" value="GGA96133.1"/>
    <property type="molecule type" value="Genomic_DNA"/>
</dbReference>
<dbReference type="Pfam" id="PF09905">
    <property type="entry name" value="VF530"/>
    <property type="match status" value="1"/>
</dbReference>
<comment type="caution">
    <text evidence="1">The sequence shown here is derived from an EMBL/GenBank/DDBJ whole genome shotgun (WGS) entry which is preliminary data.</text>
</comment>
<accession>A0A916SEK1</accession>
<proteinExistence type="predicted"/>
<dbReference type="InterPro" id="IPR036361">
    <property type="entry name" value="SAP_dom_sf"/>
</dbReference>
<reference evidence="1" key="1">
    <citation type="journal article" date="2014" name="Int. J. Syst. Evol. Microbiol.">
        <title>Complete genome sequence of Corynebacterium casei LMG S-19264T (=DSM 44701T), isolated from a smear-ripened cheese.</title>
        <authorList>
            <consortium name="US DOE Joint Genome Institute (JGI-PGF)"/>
            <person name="Walter F."/>
            <person name="Albersmeier A."/>
            <person name="Kalinowski J."/>
            <person name="Ruckert C."/>
        </authorList>
    </citation>
    <scope>NUCLEOTIDE SEQUENCE</scope>
    <source>
        <strain evidence="1">CGMCC 1.15322</strain>
    </source>
</reference>
<dbReference type="GO" id="GO:0003677">
    <property type="term" value="F:DNA binding"/>
    <property type="evidence" value="ECO:0007669"/>
    <property type="project" value="InterPro"/>
</dbReference>
<protein>
    <recommendedName>
        <fullName evidence="3">DUF2132 domain-containing protein</fullName>
    </recommendedName>
</protein>